<organism evidence="2 3">
    <name type="scientific">Microbacterium azadirachtae</name>
    <dbReference type="NCBI Taxonomy" id="582680"/>
    <lineage>
        <taxon>Bacteria</taxon>
        <taxon>Bacillati</taxon>
        <taxon>Actinomycetota</taxon>
        <taxon>Actinomycetes</taxon>
        <taxon>Micrococcales</taxon>
        <taxon>Microbacteriaceae</taxon>
        <taxon>Microbacterium</taxon>
    </lineage>
</organism>
<protein>
    <submittedName>
        <fullName evidence="2">Uncharacterized protein</fullName>
    </submittedName>
</protein>
<keyword evidence="3" id="KW-1185">Reference proteome</keyword>
<dbReference type="PATRIC" id="fig|582680.7.peg.1528"/>
<feature type="transmembrane region" description="Helical" evidence="1">
    <location>
        <begin position="28"/>
        <end position="50"/>
    </location>
</feature>
<keyword evidence="1" id="KW-0812">Transmembrane</keyword>
<evidence type="ECO:0000313" key="3">
    <source>
        <dbReference type="Proteomes" id="UP000033448"/>
    </source>
</evidence>
<name>A0A0F0KW50_9MICO</name>
<reference evidence="2 3" key="1">
    <citation type="submission" date="2015-02" db="EMBL/GenBank/DDBJ databases">
        <title>Draft genome sequences of ten Microbacterium spp. with emphasis on heavy metal contaminated environments.</title>
        <authorList>
            <person name="Corretto E."/>
        </authorList>
    </citation>
    <scope>NUCLEOTIDE SEQUENCE [LARGE SCALE GENOMIC DNA]</scope>
    <source>
        <strain evidence="2 3">DSM 23848</strain>
    </source>
</reference>
<dbReference type="EMBL" id="JYIT01000071">
    <property type="protein sequence ID" value="KJL25118.1"/>
    <property type="molecule type" value="Genomic_DNA"/>
</dbReference>
<feature type="transmembrane region" description="Helical" evidence="1">
    <location>
        <begin position="56"/>
        <end position="78"/>
    </location>
</feature>
<dbReference type="Proteomes" id="UP000033448">
    <property type="component" value="Unassembled WGS sequence"/>
</dbReference>
<evidence type="ECO:0000313" key="2">
    <source>
        <dbReference type="EMBL" id="KJL25118.1"/>
    </source>
</evidence>
<dbReference type="RefSeq" id="WP_045250203.1">
    <property type="nucleotide sequence ID" value="NZ_JYIT01000071.1"/>
</dbReference>
<dbReference type="AlphaFoldDB" id="A0A0F0KW50"/>
<evidence type="ECO:0000256" key="1">
    <source>
        <dbReference type="SAM" id="Phobius"/>
    </source>
</evidence>
<sequence>MAESMDYSTEAQVRRISADFARRRARMFLAFACVEGPVLLGAIVVVYVLKLVDPQFGVWILLAVALLSGLCLSALVIGHARAEQQAIRDVGGTPFPPSGGPTF</sequence>
<keyword evidence="1" id="KW-1133">Transmembrane helix</keyword>
<accession>A0A0F0KW50</accession>
<comment type="caution">
    <text evidence="2">The sequence shown here is derived from an EMBL/GenBank/DDBJ whole genome shotgun (WGS) entry which is preliminary data.</text>
</comment>
<gene>
    <name evidence="2" type="ORF">RL72_01489</name>
</gene>
<proteinExistence type="predicted"/>
<keyword evidence="1" id="KW-0472">Membrane</keyword>